<dbReference type="RefSeq" id="WP_146275021.1">
    <property type="nucleotide sequence ID" value="NZ_CP042260.1"/>
</dbReference>
<keyword evidence="3" id="KW-1185">Reference proteome</keyword>
<evidence type="ECO:0000256" key="1">
    <source>
        <dbReference type="SAM" id="Phobius"/>
    </source>
</evidence>
<feature type="transmembrane region" description="Helical" evidence="1">
    <location>
        <begin position="376"/>
        <end position="401"/>
    </location>
</feature>
<gene>
    <name evidence="2" type="ORF">FQA45_01745</name>
</gene>
<keyword evidence="1" id="KW-0812">Transmembrane</keyword>
<dbReference type="Proteomes" id="UP000320717">
    <property type="component" value="Chromosome"/>
</dbReference>
<keyword evidence="1" id="KW-1133">Transmembrane helix</keyword>
<reference evidence="2 3" key="1">
    <citation type="submission" date="2019-07" db="EMBL/GenBank/DDBJ databases">
        <title>Complete Genome Sequence of drought tolerant Plant Growth-Promoting Rhizobacterium Glutamicibacter halophytocola DR408.</title>
        <authorList>
            <person name="Nishu S.D."/>
            <person name="Lee T.K."/>
        </authorList>
    </citation>
    <scope>NUCLEOTIDE SEQUENCE [LARGE SCALE GENOMIC DNA]</scope>
    <source>
        <strain evidence="2 3">DR408</strain>
    </source>
</reference>
<accession>A0ABX5Y615</accession>
<keyword evidence="1" id="KW-0472">Membrane</keyword>
<evidence type="ECO:0000313" key="3">
    <source>
        <dbReference type="Proteomes" id="UP000320717"/>
    </source>
</evidence>
<evidence type="ECO:0000313" key="2">
    <source>
        <dbReference type="EMBL" id="QDY65130.1"/>
    </source>
</evidence>
<organism evidence="2 3">
    <name type="scientific">Glutamicibacter halophytocola</name>
    <dbReference type="NCBI Taxonomy" id="1933880"/>
    <lineage>
        <taxon>Bacteria</taxon>
        <taxon>Bacillati</taxon>
        <taxon>Actinomycetota</taxon>
        <taxon>Actinomycetes</taxon>
        <taxon>Micrococcales</taxon>
        <taxon>Micrococcaceae</taxon>
        <taxon>Glutamicibacter</taxon>
    </lineage>
</organism>
<sequence length="409" mass="44244">MATSSHESLQGGDQAQTLVAALTLIFEEPNAGQAEAKVRELLAAREVISVVSIPVPWNGLSIIEISIAVNPEGLLFLANAGGSLRLGQQVEDFALALKLGTGALYVDQDDIEVQSGEPIDDPRLEAMPSGRSLVIGALNEPDMGMWASASKTSWQLLPPEPGAAAVAVHEGFLVGGVISSSQHPAIMLSRTGARFTANFWFRKQAVKLGGLPAWVHIWPVAASPAFWPAEQSPARRELDWLIANQDSIDEQELDELAGLSVGAQEIERLKQVLVGTGSLESVERVLEAFGHEPALARYLEDAVLPEGARQIEPVGMAKAVGRAMIAESRKINARPRWYNASSWKPVAQLVLGLAEALVFSLMLAGTNWQEPWMPLWAIVLLLVLGYADAAGNTAFGALRWWRSRGRRYR</sequence>
<proteinExistence type="predicted"/>
<dbReference type="EMBL" id="CP042260">
    <property type="protein sequence ID" value="QDY65130.1"/>
    <property type="molecule type" value="Genomic_DNA"/>
</dbReference>
<name>A0ABX5Y615_9MICC</name>
<protein>
    <submittedName>
        <fullName evidence="2">Uncharacterized protein</fullName>
    </submittedName>
</protein>